<comment type="caution">
    <text evidence="1">The sequence shown here is derived from an EMBL/GenBank/DDBJ whole genome shotgun (WGS) entry which is preliminary data.</text>
</comment>
<name>A0A2S6Z2W4_9XANT</name>
<dbReference type="Proteomes" id="UP000238270">
    <property type="component" value="Unassembled WGS sequence"/>
</dbReference>
<organism evidence="1 2">
    <name type="scientific">Xanthomonas arboricola pv. populi</name>
    <dbReference type="NCBI Taxonomy" id="487823"/>
    <lineage>
        <taxon>Bacteria</taxon>
        <taxon>Pseudomonadati</taxon>
        <taxon>Pseudomonadota</taxon>
        <taxon>Gammaproteobacteria</taxon>
        <taxon>Lysobacterales</taxon>
        <taxon>Lysobacteraceae</taxon>
        <taxon>Xanthomonas</taxon>
    </lineage>
</organism>
<dbReference type="EMBL" id="MIGV01000017">
    <property type="protein sequence ID" value="PPT75256.1"/>
    <property type="molecule type" value="Genomic_DNA"/>
</dbReference>
<dbReference type="AlphaFoldDB" id="A0A2S6Z2W4"/>
<proteinExistence type="predicted"/>
<accession>A0A2S6Z2W4</accession>
<sequence>MPLSANPRPRCRSARCFHDLKRSRRNSTRLLSASPVGARGTACAPWARVPWSASAASAGRGAERGLG</sequence>
<protein>
    <submittedName>
        <fullName evidence="1">Uncharacterized protein</fullName>
    </submittedName>
</protein>
<reference evidence="1 2" key="1">
    <citation type="submission" date="2016-08" db="EMBL/GenBank/DDBJ databases">
        <title>Evolution of the type three secretion system and type three effector repertoires in Xanthomonas.</title>
        <authorList>
            <person name="Merda D."/>
            <person name="Briand M."/>
            <person name="Bosis E."/>
            <person name="Rousseau C."/>
            <person name="Portier P."/>
            <person name="Jacques M.-A."/>
            <person name="Fischer-Le Saux M."/>
        </authorList>
    </citation>
    <scope>NUCLEOTIDE SEQUENCE [LARGE SCALE GENOMIC DNA]</scope>
    <source>
        <strain evidence="1 2">CFBP 3122</strain>
    </source>
</reference>
<evidence type="ECO:0000313" key="2">
    <source>
        <dbReference type="Proteomes" id="UP000238270"/>
    </source>
</evidence>
<evidence type="ECO:0000313" key="1">
    <source>
        <dbReference type="EMBL" id="PPT75256.1"/>
    </source>
</evidence>
<gene>
    <name evidence="1" type="ORF">XaplCFBP3122_14230</name>
</gene>